<protein>
    <submittedName>
        <fullName evidence="1">Uncharacterized protein</fullName>
    </submittedName>
</protein>
<evidence type="ECO:0000313" key="2">
    <source>
        <dbReference type="Proteomes" id="UP000516384"/>
    </source>
</evidence>
<reference evidence="1 2" key="1">
    <citation type="submission" date="2020-09" db="EMBL/GenBank/DDBJ databases">
        <title>Characterization of Paenibacillus peoriae strain ZF390 with broad-spectrum antimicrobial activity as a potential biocontrol agent.</title>
        <authorList>
            <person name="Li L."/>
            <person name="Zhao Y."/>
            <person name="Li B."/>
            <person name="Xie X."/>
        </authorList>
    </citation>
    <scope>NUCLEOTIDE SEQUENCE [LARGE SCALE GENOMIC DNA]</scope>
    <source>
        <strain evidence="1 2">ZF390</strain>
    </source>
</reference>
<dbReference type="RefSeq" id="WP_190297329.1">
    <property type="nucleotide sequence ID" value="NZ_CP061172.1"/>
</dbReference>
<dbReference type="Proteomes" id="UP000516384">
    <property type="component" value="Chromosome"/>
</dbReference>
<accession>A0A7H0Y2X1</accession>
<evidence type="ECO:0000313" key="1">
    <source>
        <dbReference type="EMBL" id="QNR65429.1"/>
    </source>
</evidence>
<name>A0A7H0Y2X1_9BACL</name>
<dbReference type="EMBL" id="CP061172">
    <property type="protein sequence ID" value="QNR65429.1"/>
    <property type="molecule type" value="Genomic_DNA"/>
</dbReference>
<dbReference type="AlphaFoldDB" id="A0A7H0Y2X1"/>
<sequence>MKQKNEQSIYVVQGRSGIVFSATSNYEEALNVMNNLNEMEYGRARMEHWENNRVVLREP</sequence>
<organism evidence="1 2">
    <name type="scientific">Paenibacillus peoriae</name>
    <dbReference type="NCBI Taxonomy" id="59893"/>
    <lineage>
        <taxon>Bacteria</taxon>
        <taxon>Bacillati</taxon>
        <taxon>Bacillota</taxon>
        <taxon>Bacilli</taxon>
        <taxon>Bacillales</taxon>
        <taxon>Paenibacillaceae</taxon>
        <taxon>Paenibacillus</taxon>
    </lineage>
</organism>
<gene>
    <name evidence="1" type="ORF">IAQ67_16170</name>
</gene>
<proteinExistence type="predicted"/>